<evidence type="ECO:0000313" key="6">
    <source>
        <dbReference type="EMBL" id="KEQ69418.1"/>
    </source>
</evidence>
<sequence>MRVNDRSRNASPQPLGLWIVGLGSQYPRHLLGPEKLDSFVKRLYDVEIPGIKRLLRINHTTGIETRSAIMDYESGWGTEKKPPSIEEMDALFRTAGVALTVQACEKAINEWNGDPRDITHTVAVTCTNRGNPGFDLLVNKQLGLSPSVDRTLLHGVGCAGGLAIMRTAAQLACGATLRGRPARILCFACELSTPNVRYEVDAAARCLDASQVCIAGALFSDAAAAFVLCNDLGLQKTVKPVYELLNWNNTLIPDTSNDLEFFVEATGYRTTLSRSLPKHAVGAVDKMVRSLLPSICAQAFSDDFGAADCDWALHPGGQAIIDGVQRVMGLADERLRATREIYRTRSNSSSPTVLGVLDRLRSMDMRKEFVVATAFGPGLSVEMSFLRSCSVSPTRH</sequence>
<evidence type="ECO:0000313" key="7">
    <source>
        <dbReference type="Proteomes" id="UP000027730"/>
    </source>
</evidence>
<dbReference type="AlphaFoldDB" id="A0A074W932"/>
<gene>
    <name evidence="6" type="ORF">M436DRAFT_75968</name>
</gene>
<dbReference type="GO" id="GO:0016747">
    <property type="term" value="F:acyltransferase activity, transferring groups other than amino-acyl groups"/>
    <property type="evidence" value="ECO:0007669"/>
    <property type="project" value="InterPro"/>
</dbReference>
<dbReference type="InterPro" id="IPR012328">
    <property type="entry name" value="Chalcone/stilbene_synt_C"/>
</dbReference>
<name>A0A074W932_9PEZI</name>
<organism evidence="6 7">
    <name type="scientific">Aureobasidium namibiae CBS 147.97</name>
    <dbReference type="NCBI Taxonomy" id="1043004"/>
    <lineage>
        <taxon>Eukaryota</taxon>
        <taxon>Fungi</taxon>
        <taxon>Dikarya</taxon>
        <taxon>Ascomycota</taxon>
        <taxon>Pezizomycotina</taxon>
        <taxon>Dothideomycetes</taxon>
        <taxon>Dothideomycetidae</taxon>
        <taxon>Dothideales</taxon>
        <taxon>Saccotheciaceae</taxon>
        <taxon>Aureobasidium</taxon>
    </lineage>
</organism>
<dbReference type="EMBL" id="KL584721">
    <property type="protein sequence ID" value="KEQ69418.1"/>
    <property type="molecule type" value="Genomic_DNA"/>
</dbReference>
<dbReference type="GO" id="GO:0030639">
    <property type="term" value="P:polyketide biosynthetic process"/>
    <property type="evidence" value="ECO:0007669"/>
    <property type="project" value="TreeGrafter"/>
</dbReference>
<evidence type="ECO:0000256" key="3">
    <source>
        <dbReference type="RuleBase" id="RU003633"/>
    </source>
</evidence>
<evidence type="ECO:0000259" key="4">
    <source>
        <dbReference type="Pfam" id="PF00195"/>
    </source>
</evidence>
<dbReference type="Pfam" id="PF00195">
    <property type="entry name" value="Chal_sti_synt_N"/>
    <property type="match status" value="1"/>
</dbReference>
<proteinExistence type="inferred from homology"/>
<dbReference type="PANTHER" id="PTHR11877:SF46">
    <property type="entry name" value="TYPE III POLYKETIDE SYNTHASE A"/>
    <property type="match status" value="1"/>
</dbReference>
<dbReference type="SUPFAM" id="SSF53901">
    <property type="entry name" value="Thiolase-like"/>
    <property type="match status" value="2"/>
</dbReference>
<dbReference type="HOGENOM" id="CLU_034992_1_1_1"/>
<dbReference type="PANTHER" id="PTHR11877">
    <property type="entry name" value="HYDROXYMETHYLGLUTARYL-COA SYNTHASE"/>
    <property type="match status" value="1"/>
</dbReference>
<reference evidence="6 7" key="1">
    <citation type="journal article" date="2014" name="BMC Genomics">
        <title>Genome sequencing of four Aureobasidium pullulans varieties: biotechnological potential, stress tolerance, and description of new species.</title>
        <authorList>
            <person name="Gostin Ar C."/>
            <person name="Ohm R.A."/>
            <person name="Kogej T."/>
            <person name="Sonjak S."/>
            <person name="Turk M."/>
            <person name="Zajc J."/>
            <person name="Zalar P."/>
            <person name="Grube M."/>
            <person name="Sun H."/>
            <person name="Han J."/>
            <person name="Sharma A."/>
            <person name="Chiniquy J."/>
            <person name="Ngan C.Y."/>
            <person name="Lipzen A."/>
            <person name="Barry K."/>
            <person name="Grigoriev I.V."/>
            <person name="Gunde-Cimerman N."/>
        </authorList>
    </citation>
    <scope>NUCLEOTIDE SEQUENCE [LARGE SCALE GENOMIC DNA]</scope>
    <source>
        <strain evidence="6 7">CBS 147.97</strain>
    </source>
</reference>
<evidence type="ECO:0000256" key="1">
    <source>
        <dbReference type="ARBA" id="ARBA00005531"/>
    </source>
</evidence>
<dbReference type="Pfam" id="PF02797">
    <property type="entry name" value="Chal_sti_synt_C"/>
    <property type="match status" value="1"/>
</dbReference>
<dbReference type="InterPro" id="IPR011141">
    <property type="entry name" value="Polyketide_synthase_type-III"/>
</dbReference>
<dbReference type="STRING" id="1043004.A0A074W932"/>
<keyword evidence="3" id="KW-0012">Acyltransferase</keyword>
<dbReference type="RefSeq" id="XP_013423748.1">
    <property type="nucleotide sequence ID" value="XM_013568294.1"/>
</dbReference>
<dbReference type="InterPro" id="IPR001099">
    <property type="entry name" value="Chalcone/stilbene_synt_N"/>
</dbReference>
<dbReference type="Gene3D" id="3.40.47.10">
    <property type="match status" value="2"/>
</dbReference>
<dbReference type="GeneID" id="25415758"/>
<dbReference type="OrthoDB" id="329835at2759"/>
<evidence type="ECO:0000256" key="2">
    <source>
        <dbReference type="ARBA" id="ARBA00022679"/>
    </source>
</evidence>
<comment type="similarity">
    <text evidence="1 3">Belongs to the thiolase-like superfamily. Chalcone/stilbene synthases family.</text>
</comment>
<keyword evidence="7" id="KW-1185">Reference proteome</keyword>
<dbReference type="InterPro" id="IPR016039">
    <property type="entry name" value="Thiolase-like"/>
</dbReference>
<feature type="domain" description="Chalcone/stilbene synthase C-terminal" evidence="5">
    <location>
        <begin position="248"/>
        <end position="389"/>
    </location>
</feature>
<dbReference type="PIRSF" id="PIRSF000451">
    <property type="entry name" value="PKS_III"/>
    <property type="match status" value="1"/>
</dbReference>
<evidence type="ECO:0000259" key="5">
    <source>
        <dbReference type="Pfam" id="PF02797"/>
    </source>
</evidence>
<accession>A0A074W932</accession>
<protein>
    <submittedName>
        <fullName evidence="6">Chalcone synthase B</fullName>
    </submittedName>
</protein>
<dbReference type="Proteomes" id="UP000027730">
    <property type="component" value="Unassembled WGS sequence"/>
</dbReference>
<feature type="domain" description="Chalcone/stilbene synthase N-terminal" evidence="4">
    <location>
        <begin position="20"/>
        <end position="230"/>
    </location>
</feature>
<keyword evidence="2 3" id="KW-0808">Transferase</keyword>